<dbReference type="EMBL" id="KN831961">
    <property type="protein sequence ID" value="KIO06851.1"/>
    <property type="molecule type" value="Genomic_DNA"/>
</dbReference>
<evidence type="ECO:0000313" key="2">
    <source>
        <dbReference type="Proteomes" id="UP000054217"/>
    </source>
</evidence>
<sequence>MTPCPLHPEYGMVLAYRLSRSKGRYQLCQVESDGITMCLQDENHMLRACCTWDGTEH</sequence>
<keyword evidence="2" id="KW-1185">Reference proteome</keyword>
<dbReference type="Proteomes" id="UP000054217">
    <property type="component" value="Unassembled WGS sequence"/>
</dbReference>
<reference evidence="2" key="2">
    <citation type="submission" date="2015-01" db="EMBL/GenBank/DDBJ databases">
        <title>Evolutionary Origins and Diversification of the Mycorrhizal Mutualists.</title>
        <authorList>
            <consortium name="DOE Joint Genome Institute"/>
            <consortium name="Mycorrhizal Genomics Consortium"/>
            <person name="Kohler A."/>
            <person name="Kuo A."/>
            <person name="Nagy L.G."/>
            <person name="Floudas D."/>
            <person name="Copeland A."/>
            <person name="Barry K.W."/>
            <person name="Cichocki N."/>
            <person name="Veneault-Fourrey C."/>
            <person name="LaButti K."/>
            <person name="Lindquist E.A."/>
            <person name="Lipzen A."/>
            <person name="Lundell T."/>
            <person name="Morin E."/>
            <person name="Murat C."/>
            <person name="Riley R."/>
            <person name="Ohm R."/>
            <person name="Sun H."/>
            <person name="Tunlid A."/>
            <person name="Henrissat B."/>
            <person name="Grigoriev I.V."/>
            <person name="Hibbett D.S."/>
            <person name="Martin F."/>
        </authorList>
    </citation>
    <scope>NUCLEOTIDE SEQUENCE [LARGE SCALE GENOMIC DNA]</scope>
    <source>
        <strain evidence="2">Marx 270</strain>
    </source>
</reference>
<proteinExistence type="predicted"/>
<dbReference type="AlphaFoldDB" id="A0A0C3PF41"/>
<dbReference type="HOGENOM" id="CLU_2997407_0_0_1"/>
<organism evidence="1 2">
    <name type="scientific">Pisolithus tinctorius Marx 270</name>
    <dbReference type="NCBI Taxonomy" id="870435"/>
    <lineage>
        <taxon>Eukaryota</taxon>
        <taxon>Fungi</taxon>
        <taxon>Dikarya</taxon>
        <taxon>Basidiomycota</taxon>
        <taxon>Agaricomycotina</taxon>
        <taxon>Agaricomycetes</taxon>
        <taxon>Agaricomycetidae</taxon>
        <taxon>Boletales</taxon>
        <taxon>Sclerodermatineae</taxon>
        <taxon>Pisolithaceae</taxon>
        <taxon>Pisolithus</taxon>
    </lineage>
</organism>
<accession>A0A0C3PF41</accession>
<name>A0A0C3PF41_PISTI</name>
<dbReference type="InParanoid" id="A0A0C3PF41"/>
<protein>
    <submittedName>
        <fullName evidence="1">Uncharacterized protein</fullName>
    </submittedName>
</protein>
<evidence type="ECO:0000313" key="1">
    <source>
        <dbReference type="EMBL" id="KIO06851.1"/>
    </source>
</evidence>
<gene>
    <name evidence="1" type="ORF">M404DRAFT_998264</name>
</gene>
<reference evidence="1 2" key="1">
    <citation type="submission" date="2014-04" db="EMBL/GenBank/DDBJ databases">
        <authorList>
            <consortium name="DOE Joint Genome Institute"/>
            <person name="Kuo A."/>
            <person name="Kohler A."/>
            <person name="Costa M.D."/>
            <person name="Nagy L.G."/>
            <person name="Floudas D."/>
            <person name="Copeland A."/>
            <person name="Barry K.W."/>
            <person name="Cichocki N."/>
            <person name="Veneault-Fourrey C."/>
            <person name="LaButti K."/>
            <person name="Lindquist E.A."/>
            <person name="Lipzen A."/>
            <person name="Lundell T."/>
            <person name="Morin E."/>
            <person name="Murat C."/>
            <person name="Sun H."/>
            <person name="Tunlid A."/>
            <person name="Henrissat B."/>
            <person name="Grigoriev I.V."/>
            <person name="Hibbett D.S."/>
            <person name="Martin F."/>
            <person name="Nordberg H.P."/>
            <person name="Cantor M.N."/>
            <person name="Hua S.X."/>
        </authorList>
    </citation>
    <scope>NUCLEOTIDE SEQUENCE [LARGE SCALE GENOMIC DNA]</scope>
    <source>
        <strain evidence="1 2">Marx 270</strain>
    </source>
</reference>